<dbReference type="InterPro" id="IPR003593">
    <property type="entry name" value="AAA+_ATPase"/>
</dbReference>
<dbReference type="PROSITE" id="PS50893">
    <property type="entry name" value="ABC_TRANSPORTER_2"/>
    <property type="match status" value="2"/>
</dbReference>
<organism evidence="6 7">
    <name type="scientific">Pseudoclavibacter chungangensis</name>
    <dbReference type="NCBI Taxonomy" id="587635"/>
    <lineage>
        <taxon>Bacteria</taxon>
        <taxon>Bacillati</taxon>
        <taxon>Actinomycetota</taxon>
        <taxon>Actinomycetes</taxon>
        <taxon>Micrococcales</taxon>
        <taxon>Microbacteriaceae</taxon>
        <taxon>Pseudoclavibacter</taxon>
    </lineage>
</organism>
<keyword evidence="2" id="KW-0677">Repeat</keyword>
<dbReference type="EMBL" id="WBJZ01000014">
    <property type="protein sequence ID" value="KAB1655663.1"/>
    <property type="molecule type" value="Genomic_DNA"/>
</dbReference>
<dbReference type="GO" id="GO:0005524">
    <property type="term" value="F:ATP binding"/>
    <property type="evidence" value="ECO:0007669"/>
    <property type="project" value="UniProtKB-KW"/>
</dbReference>
<gene>
    <name evidence="6" type="ORF">F8O01_11725</name>
</gene>
<sequence>METLLTVTNVTKNHDMTRALKGVSFEIARGEVVGLVGENGAGKSTLLSILGGWTAPTSGSMELDGEPYAPQSPEEALACGVGSIQQKFVVDPDHTVAQNIFRASFHADKSPEEQRERARELLESSGLDFDPDARMGDLVRAEQALVEVVRLIAEETQLVLMDEVAATFNDFEIAQFHQITRRLVREGRSVIYITHRIDEISSLVGRVIVLREGLIAREFHPRAMPATEIAYEITQRELVFGRRPDEFEDEHTRLYVEHLSTPDGHVRDVTLALRRGEIFGLTGLRRAGMTELASALVGVTPATWSAYRIDGADVEVTSPADALSHGIGYLSDRDDELGITTEESIAKNLLDGRVAMGFREEVAALREVVAQVQKLRIRTTDIQSDVGKLSGGNQQKIALARWMGSGCEILILNHPTRGIDVGARQDIGEMLKELAQRGTTIVLISSDMSELLELCNRTAVMRDGVVVSVQDNAESTEDTLMREALGVMDEPSEPRQSRRGERAAV</sequence>
<evidence type="ECO:0000256" key="1">
    <source>
        <dbReference type="ARBA" id="ARBA00022448"/>
    </source>
</evidence>
<evidence type="ECO:0000256" key="2">
    <source>
        <dbReference type="ARBA" id="ARBA00022737"/>
    </source>
</evidence>
<accession>A0A7J5BQ92</accession>
<evidence type="ECO:0000256" key="3">
    <source>
        <dbReference type="ARBA" id="ARBA00022741"/>
    </source>
</evidence>
<name>A0A7J5BQ92_9MICO</name>
<evidence type="ECO:0000256" key="4">
    <source>
        <dbReference type="ARBA" id="ARBA00022840"/>
    </source>
</evidence>
<proteinExistence type="predicted"/>
<dbReference type="InterPro" id="IPR050107">
    <property type="entry name" value="ABC_carbohydrate_import_ATPase"/>
</dbReference>
<dbReference type="AlphaFoldDB" id="A0A7J5BQ92"/>
<dbReference type="CDD" id="cd03215">
    <property type="entry name" value="ABC_Carb_Monos_II"/>
    <property type="match status" value="1"/>
</dbReference>
<dbReference type="PANTHER" id="PTHR43790">
    <property type="entry name" value="CARBOHYDRATE TRANSPORT ATP-BINDING PROTEIN MG119-RELATED"/>
    <property type="match status" value="1"/>
</dbReference>
<dbReference type="InterPro" id="IPR003439">
    <property type="entry name" value="ABC_transporter-like_ATP-bd"/>
</dbReference>
<keyword evidence="1" id="KW-0813">Transport</keyword>
<comment type="caution">
    <text evidence="6">The sequence shown here is derived from an EMBL/GenBank/DDBJ whole genome shotgun (WGS) entry which is preliminary data.</text>
</comment>
<reference evidence="6 7" key="1">
    <citation type="submission" date="2019-09" db="EMBL/GenBank/DDBJ databases">
        <title>Phylogeny of genus Pseudoclavibacter and closely related genus.</title>
        <authorList>
            <person name="Li Y."/>
        </authorList>
    </citation>
    <scope>NUCLEOTIDE SEQUENCE [LARGE SCALE GENOMIC DNA]</scope>
    <source>
        <strain evidence="6 7">DSM 23821</strain>
    </source>
</reference>
<dbReference type="GO" id="GO:0016887">
    <property type="term" value="F:ATP hydrolysis activity"/>
    <property type="evidence" value="ECO:0007669"/>
    <property type="project" value="InterPro"/>
</dbReference>
<keyword evidence="3" id="KW-0547">Nucleotide-binding</keyword>
<dbReference type="PROSITE" id="PS00211">
    <property type="entry name" value="ABC_TRANSPORTER_1"/>
    <property type="match status" value="1"/>
</dbReference>
<dbReference type="Pfam" id="PF00005">
    <property type="entry name" value="ABC_tran"/>
    <property type="match status" value="2"/>
</dbReference>
<evidence type="ECO:0000313" key="7">
    <source>
        <dbReference type="Proteomes" id="UP000467240"/>
    </source>
</evidence>
<dbReference type="RefSeq" id="WP_158041051.1">
    <property type="nucleotide sequence ID" value="NZ_JACCFV010000001.1"/>
</dbReference>
<dbReference type="PANTHER" id="PTHR43790:SF9">
    <property type="entry name" value="GALACTOFURANOSE TRANSPORTER ATP-BINDING PROTEIN YTFR"/>
    <property type="match status" value="1"/>
</dbReference>
<keyword evidence="7" id="KW-1185">Reference proteome</keyword>
<evidence type="ECO:0000259" key="5">
    <source>
        <dbReference type="PROSITE" id="PS50893"/>
    </source>
</evidence>
<dbReference type="Proteomes" id="UP000467240">
    <property type="component" value="Unassembled WGS sequence"/>
</dbReference>
<dbReference type="SMART" id="SM00382">
    <property type="entry name" value="AAA"/>
    <property type="match status" value="2"/>
</dbReference>
<keyword evidence="4 6" id="KW-0067">ATP-binding</keyword>
<dbReference type="Gene3D" id="3.40.50.300">
    <property type="entry name" value="P-loop containing nucleotide triphosphate hydrolases"/>
    <property type="match status" value="2"/>
</dbReference>
<evidence type="ECO:0000313" key="6">
    <source>
        <dbReference type="EMBL" id="KAB1655663.1"/>
    </source>
</evidence>
<feature type="domain" description="ABC transporter" evidence="5">
    <location>
        <begin position="247"/>
        <end position="488"/>
    </location>
</feature>
<dbReference type="OrthoDB" id="39350at2"/>
<dbReference type="InterPro" id="IPR017871">
    <property type="entry name" value="ABC_transporter-like_CS"/>
</dbReference>
<dbReference type="InterPro" id="IPR027417">
    <property type="entry name" value="P-loop_NTPase"/>
</dbReference>
<protein>
    <submittedName>
        <fullName evidence="6">Sugar ABC transporter ATP-binding protein</fullName>
    </submittedName>
</protein>
<dbReference type="SUPFAM" id="SSF52540">
    <property type="entry name" value="P-loop containing nucleoside triphosphate hydrolases"/>
    <property type="match status" value="2"/>
</dbReference>
<feature type="domain" description="ABC transporter" evidence="5">
    <location>
        <begin position="5"/>
        <end position="237"/>
    </location>
</feature>